<evidence type="ECO:0000256" key="1">
    <source>
        <dbReference type="ARBA" id="ARBA00010641"/>
    </source>
</evidence>
<keyword evidence="8" id="KW-1185">Reference proteome</keyword>
<dbReference type="SUPFAM" id="SSF88946">
    <property type="entry name" value="Sigma2 domain of RNA polymerase sigma factors"/>
    <property type="match status" value="1"/>
</dbReference>
<dbReference type="InterPro" id="IPR013249">
    <property type="entry name" value="RNA_pol_sigma70_r4_t2"/>
</dbReference>
<feature type="domain" description="RNA polymerase sigma-70 region 2" evidence="5">
    <location>
        <begin position="21"/>
        <end position="90"/>
    </location>
</feature>
<keyword evidence="4" id="KW-0804">Transcription</keyword>
<dbReference type="EMBL" id="BAAFSF010000001">
    <property type="protein sequence ID" value="GAB1251167.1"/>
    <property type="molecule type" value="Genomic_DNA"/>
</dbReference>
<evidence type="ECO:0000313" key="8">
    <source>
        <dbReference type="Proteomes" id="UP001628220"/>
    </source>
</evidence>
<feature type="domain" description="RNA polymerase sigma factor 70 region 4 type 2" evidence="6">
    <location>
        <begin position="121"/>
        <end position="173"/>
    </location>
</feature>
<dbReference type="Pfam" id="PF08281">
    <property type="entry name" value="Sigma70_r4_2"/>
    <property type="match status" value="1"/>
</dbReference>
<protein>
    <submittedName>
        <fullName evidence="7">Sigma-70 family RNA polymerase sigma factor</fullName>
    </submittedName>
</protein>
<evidence type="ECO:0000259" key="5">
    <source>
        <dbReference type="Pfam" id="PF04542"/>
    </source>
</evidence>
<evidence type="ECO:0000259" key="6">
    <source>
        <dbReference type="Pfam" id="PF08281"/>
    </source>
</evidence>
<dbReference type="PANTHER" id="PTHR43133">
    <property type="entry name" value="RNA POLYMERASE ECF-TYPE SIGMA FACTO"/>
    <property type="match status" value="1"/>
</dbReference>
<dbReference type="RefSeq" id="WP_411914982.1">
    <property type="nucleotide sequence ID" value="NZ_BAAFSF010000001.1"/>
</dbReference>
<dbReference type="CDD" id="cd06171">
    <property type="entry name" value="Sigma70_r4"/>
    <property type="match status" value="1"/>
</dbReference>
<evidence type="ECO:0000256" key="2">
    <source>
        <dbReference type="ARBA" id="ARBA00023015"/>
    </source>
</evidence>
<evidence type="ECO:0000256" key="3">
    <source>
        <dbReference type="ARBA" id="ARBA00023082"/>
    </source>
</evidence>
<name>A0ABQ0E0B7_9PORP</name>
<evidence type="ECO:0000256" key="4">
    <source>
        <dbReference type="ARBA" id="ARBA00023163"/>
    </source>
</evidence>
<comment type="caution">
    <text evidence="7">The sequence shown here is derived from an EMBL/GenBank/DDBJ whole genome shotgun (WGS) entry which is preliminary data.</text>
</comment>
<keyword evidence="3" id="KW-0731">Sigma factor</keyword>
<dbReference type="PANTHER" id="PTHR43133:SF46">
    <property type="entry name" value="RNA POLYMERASE SIGMA-70 FACTOR ECF SUBFAMILY"/>
    <property type="match status" value="1"/>
</dbReference>
<dbReference type="InterPro" id="IPR036388">
    <property type="entry name" value="WH-like_DNA-bd_sf"/>
</dbReference>
<dbReference type="InterPro" id="IPR013325">
    <property type="entry name" value="RNA_pol_sigma_r2"/>
</dbReference>
<reference evidence="7 8" key="1">
    <citation type="journal article" date="2025" name="Int. J. Syst. Evol. Microbiol.">
        <title>Desulfovibrio falkowii sp. nov., Porphyromonas miyakawae sp. nov., Mediterraneibacter flintii sp. nov. and Owariibacterium komagatae gen. nov., sp. nov., isolated from human faeces.</title>
        <authorList>
            <person name="Hamaguchi T."/>
            <person name="Ohara M."/>
            <person name="Hisatomi A."/>
            <person name="Sekiguchi K."/>
            <person name="Takeda J.I."/>
            <person name="Ueyama J."/>
            <person name="Ito M."/>
            <person name="Nishiwaki H."/>
            <person name="Ogi T."/>
            <person name="Hirayama M."/>
            <person name="Ohkuma M."/>
            <person name="Sakamoto M."/>
            <person name="Ohno K."/>
        </authorList>
    </citation>
    <scope>NUCLEOTIDE SEQUENCE [LARGE SCALE GENOMIC DNA]</scope>
    <source>
        <strain evidence="7 8">13CB11C</strain>
    </source>
</reference>
<dbReference type="Gene3D" id="1.10.10.10">
    <property type="entry name" value="Winged helix-like DNA-binding domain superfamily/Winged helix DNA-binding domain"/>
    <property type="match status" value="1"/>
</dbReference>
<keyword evidence="2" id="KW-0805">Transcription regulation</keyword>
<sequence>MTEQELSKRIKEGNREAFGALYRLYAPYLYNLILRYVPDRETAKDVLHDAFIHSYEQIGKYEYRGEGSLKSWLSRLFVNEALMHLRQAKRISFVPLNEDVCSEGPAWDEIDEEEVARIPIEDLQTMVAALPEGYRMVFNLFVVEGMSHKQIASLLGINEKSSSGQLARAKQRLAAEIKKWYKTHEI</sequence>
<dbReference type="InterPro" id="IPR014284">
    <property type="entry name" value="RNA_pol_sigma-70_dom"/>
</dbReference>
<proteinExistence type="inferred from homology"/>
<organism evidence="7 8">
    <name type="scientific">Porphyromonas miyakawae</name>
    <dbReference type="NCBI Taxonomy" id="3137470"/>
    <lineage>
        <taxon>Bacteria</taxon>
        <taxon>Pseudomonadati</taxon>
        <taxon>Bacteroidota</taxon>
        <taxon>Bacteroidia</taxon>
        <taxon>Bacteroidales</taxon>
        <taxon>Porphyromonadaceae</taxon>
        <taxon>Porphyromonas</taxon>
    </lineage>
</organism>
<dbReference type="InterPro" id="IPR013324">
    <property type="entry name" value="RNA_pol_sigma_r3/r4-like"/>
</dbReference>
<evidence type="ECO:0000313" key="7">
    <source>
        <dbReference type="EMBL" id="GAB1251167.1"/>
    </source>
</evidence>
<dbReference type="InterPro" id="IPR039425">
    <property type="entry name" value="RNA_pol_sigma-70-like"/>
</dbReference>
<dbReference type="SUPFAM" id="SSF88659">
    <property type="entry name" value="Sigma3 and sigma4 domains of RNA polymerase sigma factors"/>
    <property type="match status" value="1"/>
</dbReference>
<comment type="similarity">
    <text evidence="1">Belongs to the sigma-70 factor family. ECF subfamily.</text>
</comment>
<dbReference type="Gene3D" id="1.10.1740.10">
    <property type="match status" value="1"/>
</dbReference>
<dbReference type="Pfam" id="PF04542">
    <property type="entry name" value="Sigma70_r2"/>
    <property type="match status" value="1"/>
</dbReference>
<dbReference type="Proteomes" id="UP001628220">
    <property type="component" value="Unassembled WGS sequence"/>
</dbReference>
<accession>A0ABQ0E0B7</accession>
<gene>
    <name evidence="7" type="ORF">Tsumi_02710</name>
</gene>
<dbReference type="NCBIfam" id="TIGR02937">
    <property type="entry name" value="sigma70-ECF"/>
    <property type="match status" value="1"/>
</dbReference>
<dbReference type="InterPro" id="IPR007627">
    <property type="entry name" value="RNA_pol_sigma70_r2"/>
</dbReference>